<dbReference type="InterPro" id="IPR011055">
    <property type="entry name" value="Dup_hybrid_motif"/>
</dbReference>
<dbReference type="InterPro" id="IPR050570">
    <property type="entry name" value="Cell_wall_metabolism_enzyme"/>
</dbReference>
<feature type="chain" id="PRO_5022196742" evidence="3">
    <location>
        <begin position="23"/>
        <end position="400"/>
    </location>
</feature>
<name>A0A511RGZ3_9DEIN</name>
<evidence type="ECO:0000313" key="5">
    <source>
        <dbReference type="EMBL" id="GEM88900.1"/>
    </source>
</evidence>
<feature type="coiled-coil region" evidence="2">
    <location>
        <begin position="161"/>
        <end position="262"/>
    </location>
</feature>
<dbReference type="OrthoDB" id="31320at2"/>
<evidence type="ECO:0000256" key="2">
    <source>
        <dbReference type="SAM" id="Coils"/>
    </source>
</evidence>
<evidence type="ECO:0000256" key="3">
    <source>
        <dbReference type="SAM" id="SignalP"/>
    </source>
</evidence>
<comment type="caution">
    <text evidence="5">The sequence shown here is derived from an EMBL/GenBank/DDBJ whole genome shotgun (WGS) entry which is preliminary data.</text>
</comment>
<dbReference type="AlphaFoldDB" id="A0A511RGZ3"/>
<evidence type="ECO:0000313" key="6">
    <source>
        <dbReference type="Proteomes" id="UP000321827"/>
    </source>
</evidence>
<accession>A0A511RGZ3</accession>
<evidence type="ECO:0000256" key="1">
    <source>
        <dbReference type="ARBA" id="ARBA00022729"/>
    </source>
</evidence>
<dbReference type="CDD" id="cd12797">
    <property type="entry name" value="M23_peptidase"/>
    <property type="match status" value="1"/>
</dbReference>
<dbReference type="RefSeq" id="WP_147145174.1">
    <property type="nucleotide sequence ID" value="NZ_BJXN01000002.1"/>
</dbReference>
<dbReference type="GO" id="GO:0004222">
    <property type="term" value="F:metalloendopeptidase activity"/>
    <property type="evidence" value="ECO:0007669"/>
    <property type="project" value="TreeGrafter"/>
</dbReference>
<feature type="domain" description="M23ase beta-sheet core" evidence="4">
    <location>
        <begin position="308"/>
        <end position="371"/>
    </location>
</feature>
<dbReference type="Pfam" id="PF01551">
    <property type="entry name" value="Peptidase_M23"/>
    <property type="match status" value="1"/>
</dbReference>
<organism evidence="5 6">
    <name type="scientific">Oceanithermus desulfurans NBRC 100063</name>
    <dbReference type="NCBI Taxonomy" id="1227550"/>
    <lineage>
        <taxon>Bacteria</taxon>
        <taxon>Thermotogati</taxon>
        <taxon>Deinococcota</taxon>
        <taxon>Deinococci</taxon>
        <taxon>Thermales</taxon>
        <taxon>Thermaceae</taxon>
        <taxon>Oceanithermus</taxon>
    </lineage>
</organism>
<dbReference type="Gene3D" id="6.10.250.3150">
    <property type="match status" value="1"/>
</dbReference>
<feature type="signal peptide" evidence="3">
    <location>
        <begin position="1"/>
        <end position="22"/>
    </location>
</feature>
<dbReference type="InterPro" id="IPR016047">
    <property type="entry name" value="M23ase_b-sheet_dom"/>
</dbReference>
<feature type="coiled-coil region" evidence="2">
    <location>
        <begin position="18"/>
        <end position="112"/>
    </location>
</feature>
<gene>
    <name evidence="5" type="ORF">ODE01S_03340</name>
</gene>
<reference evidence="5 6" key="1">
    <citation type="submission" date="2019-07" db="EMBL/GenBank/DDBJ databases">
        <title>Whole genome shotgun sequence of Oceanithermus desulfurans NBRC 100063.</title>
        <authorList>
            <person name="Hosoyama A."/>
            <person name="Uohara A."/>
            <person name="Ohji S."/>
            <person name="Ichikawa N."/>
        </authorList>
    </citation>
    <scope>NUCLEOTIDE SEQUENCE [LARGE SCALE GENOMIC DNA]</scope>
    <source>
        <strain evidence="5 6">NBRC 100063</strain>
    </source>
</reference>
<dbReference type="EMBL" id="BJXN01000002">
    <property type="protein sequence ID" value="GEM88900.1"/>
    <property type="molecule type" value="Genomic_DNA"/>
</dbReference>
<protein>
    <submittedName>
        <fullName evidence="5">Peptidase M23</fullName>
    </submittedName>
</protein>
<keyword evidence="1 3" id="KW-0732">Signal</keyword>
<dbReference type="PANTHER" id="PTHR21666:SF289">
    <property type="entry name" value="L-ALA--D-GLU ENDOPEPTIDASE"/>
    <property type="match status" value="1"/>
</dbReference>
<proteinExistence type="predicted"/>
<dbReference type="SUPFAM" id="SSF51261">
    <property type="entry name" value="Duplicated hybrid motif"/>
    <property type="match status" value="1"/>
</dbReference>
<dbReference type="Gene3D" id="2.70.70.10">
    <property type="entry name" value="Glucose Permease (Domain IIA)"/>
    <property type="match status" value="1"/>
</dbReference>
<dbReference type="Proteomes" id="UP000321827">
    <property type="component" value="Unassembled WGS sequence"/>
</dbReference>
<sequence>MKRWLTLLLALALPLAWGQASLEELNAALEQAQQLRQQRIEAARAAEARLKQLGAEVQRKRRELEAVARDITRLEREKRQIEKSIAGLEGQIAATEQEIAGIEAKLGRLKGRMTRLVEKLYRERAGRYLPLLRAQSLSDLLMRAGWVQYLGASDVRLVETLSALVRELHAARERLVNLLQELTKKKSEREARIAALEAKRRQYRAVLNELKQKRAAEEVRIVELNKAAEELERQMQALAAQLEAEKRRLEEERRRREAEARAGRTTGPSFEIPRELVGELLFPIPGGRIVTPFGKADNTWQVIQADQNYAPVRAAADGQVFATAFYANYGWNVLILHADNLLTRYTNLQEPLVRTGDRVLQGQIIGYLGGSAIIPPNEMWFSVILSQKGRLVSVDPAKYY</sequence>
<keyword evidence="2" id="KW-0175">Coiled coil</keyword>
<evidence type="ECO:0000259" key="4">
    <source>
        <dbReference type="Pfam" id="PF01551"/>
    </source>
</evidence>
<dbReference type="PANTHER" id="PTHR21666">
    <property type="entry name" value="PEPTIDASE-RELATED"/>
    <property type="match status" value="1"/>
</dbReference>